<comment type="caution">
    <text evidence="2">The sequence shown here is derived from an EMBL/GenBank/DDBJ whole genome shotgun (WGS) entry which is preliminary data.</text>
</comment>
<dbReference type="AlphaFoldDB" id="A0A9D5P1B5"/>
<feature type="transmembrane region" description="Helical" evidence="1">
    <location>
        <begin position="7"/>
        <end position="29"/>
    </location>
</feature>
<reference evidence="2" key="1">
    <citation type="submission" date="2019-04" db="EMBL/GenBank/DDBJ databases">
        <title>Evolution of Biomass-Degrading Anaerobic Consortia Revealed by Metagenomics.</title>
        <authorList>
            <person name="Peng X."/>
        </authorList>
    </citation>
    <scope>NUCLEOTIDE SEQUENCE</scope>
    <source>
        <strain evidence="2">SIG140</strain>
    </source>
</reference>
<keyword evidence="1" id="KW-1133">Transmembrane helix</keyword>
<evidence type="ECO:0000313" key="2">
    <source>
        <dbReference type="EMBL" id="MBE6271448.1"/>
    </source>
</evidence>
<evidence type="ECO:0000256" key="1">
    <source>
        <dbReference type="SAM" id="Phobius"/>
    </source>
</evidence>
<dbReference type="EMBL" id="SUYC01000012">
    <property type="protein sequence ID" value="MBE6271448.1"/>
    <property type="molecule type" value="Genomic_DNA"/>
</dbReference>
<dbReference type="Proteomes" id="UP000806522">
    <property type="component" value="Unassembled WGS sequence"/>
</dbReference>
<evidence type="ECO:0000313" key="3">
    <source>
        <dbReference type="Proteomes" id="UP000806522"/>
    </source>
</evidence>
<sequence length="423" mass="48516">MRKRNTWLNIVFTLVLLLCMASFGALLIPHNSSEVIIAIISLDVALIALYISLRTFYSIDEVNAISRMDGNVMENERYRPNILRAVFLFPQSELLDSSEALMDYMEGLFLDKNKQSGAHLADNVQEVADLLVLIPYFIKGNSAVQLNRVSELLDSIRNKVDNFKEISDGSCKLLEETVSLIDAVFAYQKYGQIDSNPSKLLEIRGSLFFNPVTSILYYDYLGLYYLRCATYLLTGKISPSLMEIMSCIKKCKDEDKSLAFVYCDKASGAFKRAKEHSEEDMIWTGYVCFNLARAEYLMQTLSESFGETTDNEWERTINKSIRSWMTSNMIIAEQFTLKHPNSKKSWLQQAFMSEENFVRLTKVIMQIIKQQPLTDYNGNAWISNYSDLTETSFYKSIPKEDPQKLTDNLMKDLQALLKKLSNN</sequence>
<name>A0A9D5P1B5_XYLRU</name>
<organism evidence="2 3">
    <name type="scientific">Xylanibacter ruminicola</name>
    <name type="common">Prevotella ruminicola</name>
    <dbReference type="NCBI Taxonomy" id="839"/>
    <lineage>
        <taxon>Bacteria</taxon>
        <taxon>Pseudomonadati</taxon>
        <taxon>Bacteroidota</taxon>
        <taxon>Bacteroidia</taxon>
        <taxon>Bacteroidales</taxon>
        <taxon>Prevotellaceae</taxon>
        <taxon>Xylanibacter</taxon>
    </lineage>
</organism>
<accession>A0A9D5P1B5</accession>
<gene>
    <name evidence="2" type="ORF">E7101_10935</name>
</gene>
<protein>
    <submittedName>
        <fullName evidence="2">Uncharacterized protein</fullName>
    </submittedName>
</protein>
<keyword evidence="1" id="KW-0472">Membrane</keyword>
<proteinExistence type="predicted"/>
<feature type="transmembrane region" description="Helical" evidence="1">
    <location>
        <begin position="35"/>
        <end position="53"/>
    </location>
</feature>
<keyword evidence="1" id="KW-0812">Transmembrane</keyword>